<reference evidence="1" key="1">
    <citation type="submission" date="2016-08" db="EMBL/GenBank/DDBJ databases">
        <authorList>
            <person name="Ngugi D.K."/>
            <person name="Miyake S."/>
            <person name="Stingl U."/>
        </authorList>
    </citation>
    <scope>NUCLEOTIDE SEQUENCE</scope>
    <source>
        <strain evidence="1">SCG-B11WGA-EpuloA1</strain>
    </source>
</reference>
<evidence type="ECO:0000313" key="1">
    <source>
        <dbReference type="EMBL" id="ONI38104.1"/>
    </source>
</evidence>
<gene>
    <name evidence="1" type="ORF">AN396_11460</name>
</gene>
<accession>A0ACC8X866</accession>
<dbReference type="EMBL" id="LJDB01000096">
    <property type="protein sequence ID" value="ONI38104.1"/>
    <property type="molecule type" value="Genomic_DNA"/>
</dbReference>
<sequence>MQKIATPKGTKDIISKYPFVFQKKFGQNFLIDPNILDKIITSSNITKEDTVLEIGPGIGSMTQAILENAKEVISVEIDKQLIPILTEQFKNYDNFKLVHNDILKVNILDLLPNSDIKVIANLPYYITTPIIMKLLEEKLPINSITIMVQKEVAQRFMSLPNNKNYGAITLAINFYCDVEFICNVPRACFMPIPNVDSAVIKLNIYKRPPIDVSNTELLFKIIKLAFGQRRKTLVNSLSSEFSKDKIREALIEMNLDINIRGEALSLKEYSNLINLIEKN</sequence>
<protein>
    <submittedName>
        <fullName evidence="1">16S rRNA (Adenine(1518)-N(6)/adenine(1519)-N(6))-dimethyltransferase</fullName>
    </submittedName>
</protein>
<organism evidence="1 2">
    <name type="scientific">Candidatus Epulonipiscium fishelsonii</name>
    <dbReference type="NCBI Taxonomy" id="77094"/>
    <lineage>
        <taxon>Bacteria</taxon>
        <taxon>Bacillati</taxon>
        <taxon>Bacillota</taxon>
        <taxon>Clostridia</taxon>
        <taxon>Lachnospirales</taxon>
        <taxon>Lachnospiraceae</taxon>
        <taxon>Candidatus Epulonipiscium</taxon>
    </lineage>
</organism>
<comment type="caution">
    <text evidence="1">The sequence shown here is derived from an EMBL/GenBank/DDBJ whole genome shotgun (WGS) entry which is preliminary data.</text>
</comment>
<proteinExistence type="predicted"/>
<evidence type="ECO:0000313" key="2">
    <source>
        <dbReference type="Proteomes" id="UP000188605"/>
    </source>
</evidence>
<keyword evidence="2" id="KW-1185">Reference proteome</keyword>
<dbReference type="Proteomes" id="UP000188605">
    <property type="component" value="Unassembled WGS sequence"/>
</dbReference>
<name>A0ACC8X866_9FIRM</name>